<keyword evidence="1" id="KW-1133">Transmembrane helix</keyword>
<name>A0A6C0HXC0_9ZZZZ</name>
<keyword evidence="1" id="KW-0812">Transmembrane</keyword>
<dbReference type="AlphaFoldDB" id="A0A6C0HXC0"/>
<feature type="transmembrane region" description="Helical" evidence="1">
    <location>
        <begin position="6"/>
        <end position="27"/>
    </location>
</feature>
<evidence type="ECO:0000313" key="2">
    <source>
        <dbReference type="EMBL" id="QHT85070.1"/>
    </source>
</evidence>
<evidence type="ECO:0000256" key="1">
    <source>
        <dbReference type="SAM" id="Phobius"/>
    </source>
</evidence>
<protein>
    <submittedName>
        <fullName evidence="2">Uncharacterized protein</fullName>
    </submittedName>
</protein>
<proteinExistence type="predicted"/>
<keyword evidence="1" id="KW-0472">Membrane</keyword>
<organism evidence="2">
    <name type="scientific">viral metagenome</name>
    <dbReference type="NCBI Taxonomy" id="1070528"/>
    <lineage>
        <taxon>unclassified sequences</taxon>
        <taxon>metagenomes</taxon>
        <taxon>organismal metagenomes</taxon>
    </lineage>
</organism>
<sequence>MGTGKIITIIGFTLIFFYIIVQILNFYEVGSDVYGVYLGFYLFLLLSVLVLPAAYPHLVLGVSNVASISATAIDNTYAPRLAEAIRITEEINGNTQGINMIGGKKYKK</sequence>
<dbReference type="EMBL" id="MN740031">
    <property type="protein sequence ID" value="QHT85070.1"/>
    <property type="molecule type" value="Genomic_DNA"/>
</dbReference>
<reference evidence="2" key="1">
    <citation type="journal article" date="2020" name="Nature">
        <title>Giant virus diversity and host interactions through global metagenomics.</title>
        <authorList>
            <person name="Schulz F."/>
            <person name="Roux S."/>
            <person name="Paez-Espino D."/>
            <person name="Jungbluth S."/>
            <person name="Walsh D.A."/>
            <person name="Denef V.J."/>
            <person name="McMahon K.D."/>
            <person name="Konstantinidis K.T."/>
            <person name="Eloe-Fadrosh E.A."/>
            <person name="Kyrpides N.C."/>
            <person name="Woyke T."/>
        </authorList>
    </citation>
    <scope>NUCLEOTIDE SEQUENCE</scope>
    <source>
        <strain evidence="2">GVMAG-M-3300023184-178</strain>
    </source>
</reference>
<feature type="transmembrane region" description="Helical" evidence="1">
    <location>
        <begin position="34"/>
        <end position="55"/>
    </location>
</feature>
<accession>A0A6C0HXC0</accession>